<dbReference type="STRING" id="36847.CLNEO_21460"/>
<dbReference type="OrthoDB" id="9812787at2"/>
<feature type="domain" description="RNA-binding S4" evidence="2">
    <location>
        <begin position="187"/>
        <end position="260"/>
    </location>
</feature>
<sequence length="263" mass="29375">MNKQQMLKGIQDQDERLLFAKVLDQVAFAMKRNELQFTDFMDAAKCGRCLERLKNNTDLDVLSFGGVEEAERLKLGFAPMQGMISYGQFPITALHIAPKSKKFGQTDLSHRDYLGSILGLGIERGKVGDILVSQDGAVCFVNEEMADYIQMNLDKVSKTTVTVIRLDKAEVLAPKRTEIRRQTVASMRLDAVLGEALRLSRGKAQALISSEKVNVNWSVVTNTSYILKTSDMVSARGFGRFRVGEVGGRTKKDRIALELEMYI</sequence>
<keyword evidence="1" id="KW-0694">RNA-binding</keyword>
<dbReference type="GO" id="GO:0003723">
    <property type="term" value="F:RNA binding"/>
    <property type="evidence" value="ECO:0007669"/>
    <property type="project" value="UniProtKB-KW"/>
</dbReference>
<dbReference type="PANTHER" id="PTHR13633">
    <property type="entry name" value="MITOCHONDRIAL TRANSCRIPTION RESCUE FACTOR 1"/>
    <property type="match status" value="1"/>
</dbReference>
<dbReference type="PATRIC" id="fig|36847.3.peg.2516"/>
<comment type="caution">
    <text evidence="3">The sequence shown here is derived from an EMBL/GenBank/DDBJ whole genome shotgun (WGS) entry which is preliminary data.</text>
</comment>
<dbReference type="InterPro" id="IPR040591">
    <property type="entry name" value="RqcP2_RBD"/>
</dbReference>
<keyword evidence="4" id="KW-1185">Reference proteome</keyword>
<dbReference type="AlphaFoldDB" id="A0A136WD84"/>
<dbReference type="EMBL" id="LRVM01000007">
    <property type="protein sequence ID" value="KXL52450.1"/>
    <property type="molecule type" value="Genomic_DNA"/>
</dbReference>
<protein>
    <submittedName>
        <fullName evidence="3">S4 domain protein</fullName>
    </submittedName>
</protein>
<evidence type="ECO:0000259" key="2">
    <source>
        <dbReference type="SMART" id="SM00363"/>
    </source>
</evidence>
<dbReference type="InterPro" id="IPR002942">
    <property type="entry name" value="S4_RNA-bd"/>
</dbReference>
<dbReference type="Proteomes" id="UP000070539">
    <property type="component" value="Unassembled WGS sequence"/>
</dbReference>
<proteinExistence type="predicted"/>
<name>A0A136WD84_9FIRM</name>
<evidence type="ECO:0000313" key="3">
    <source>
        <dbReference type="EMBL" id="KXL52450.1"/>
    </source>
</evidence>
<accession>A0A136WD84</accession>
<dbReference type="Gene3D" id="3.10.290.10">
    <property type="entry name" value="RNA-binding S4 domain"/>
    <property type="match status" value="1"/>
</dbReference>
<dbReference type="InterPro" id="IPR012677">
    <property type="entry name" value="Nucleotide-bd_a/b_plait_sf"/>
</dbReference>
<dbReference type="Gene3D" id="3.30.70.330">
    <property type="match status" value="1"/>
</dbReference>
<dbReference type="RefSeq" id="WP_066088689.1">
    <property type="nucleotide sequence ID" value="NZ_LRVM01000007.1"/>
</dbReference>
<dbReference type="Pfam" id="PF17774">
    <property type="entry name" value="YlmH_RBD"/>
    <property type="match status" value="1"/>
</dbReference>
<evidence type="ECO:0000313" key="4">
    <source>
        <dbReference type="Proteomes" id="UP000070539"/>
    </source>
</evidence>
<dbReference type="SUPFAM" id="SSF55174">
    <property type="entry name" value="Alpha-L RNA-binding motif"/>
    <property type="match status" value="1"/>
</dbReference>
<dbReference type="SMART" id="SM00363">
    <property type="entry name" value="S4"/>
    <property type="match status" value="1"/>
</dbReference>
<dbReference type="PANTHER" id="PTHR13633:SF3">
    <property type="entry name" value="MITOCHONDRIAL TRANSCRIPTION RESCUE FACTOR 1"/>
    <property type="match status" value="1"/>
</dbReference>
<dbReference type="CDD" id="cd00165">
    <property type="entry name" value="S4"/>
    <property type="match status" value="1"/>
</dbReference>
<dbReference type="Gene3D" id="3.30.1370.160">
    <property type="match status" value="1"/>
</dbReference>
<dbReference type="InterPro" id="IPR036986">
    <property type="entry name" value="S4_RNA-bd_sf"/>
</dbReference>
<evidence type="ECO:0000256" key="1">
    <source>
        <dbReference type="PROSITE-ProRule" id="PRU00182"/>
    </source>
</evidence>
<dbReference type="Pfam" id="PF01479">
    <property type="entry name" value="S4"/>
    <property type="match status" value="1"/>
</dbReference>
<reference evidence="3 4" key="1">
    <citation type="submission" date="2016-01" db="EMBL/GenBank/DDBJ databases">
        <title>Genome sequence of Clostridium neopropionicum X4, DSM-3847.</title>
        <authorList>
            <person name="Poehlein A."/>
            <person name="Beck M.H."/>
            <person name="Bengelsdorf F.R."/>
            <person name="Daniel R."/>
            <person name="Duerre P."/>
        </authorList>
    </citation>
    <scope>NUCLEOTIDE SEQUENCE [LARGE SCALE GENOMIC DNA]</scope>
    <source>
        <strain evidence="3 4">DSM-3847</strain>
    </source>
</reference>
<dbReference type="PROSITE" id="PS50889">
    <property type="entry name" value="S4"/>
    <property type="match status" value="1"/>
</dbReference>
<gene>
    <name evidence="3" type="ORF">CLNEO_21460</name>
</gene>
<organism evidence="3 4">
    <name type="scientific">Anaerotignum neopropionicum</name>
    <dbReference type="NCBI Taxonomy" id="36847"/>
    <lineage>
        <taxon>Bacteria</taxon>
        <taxon>Bacillati</taxon>
        <taxon>Bacillota</taxon>
        <taxon>Clostridia</taxon>
        <taxon>Lachnospirales</taxon>
        <taxon>Anaerotignaceae</taxon>
        <taxon>Anaerotignum</taxon>
    </lineage>
</organism>